<keyword evidence="4 8" id="KW-0547">Nucleotide-binding</keyword>
<feature type="binding site" evidence="8">
    <location>
        <position position="304"/>
    </location>
    <ligand>
        <name>ATP</name>
        <dbReference type="ChEBI" id="CHEBI:30616"/>
    </ligand>
</feature>
<proteinExistence type="inferred from homology"/>
<evidence type="ECO:0000313" key="10">
    <source>
        <dbReference type="EMBL" id="KAG5483903.1"/>
    </source>
</evidence>
<dbReference type="InterPro" id="IPR027417">
    <property type="entry name" value="P-loop_NTPase"/>
</dbReference>
<dbReference type="PANTHER" id="PTHR10803:SF3">
    <property type="entry name" value="ATPASE GET3"/>
    <property type="match status" value="1"/>
</dbReference>
<keyword evidence="3 8" id="KW-0963">Cytoplasm</keyword>
<keyword evidence="8" id="KW-0479">Metal-binding</keyword>
<dbReference type="GO" id="GO:0071816">
    <property type="term" value="P:tail-anchored membrane protein insertion into ER membrane"/>
    <property type="evidence" value="ECO:0007669"/>
    <property type="project" value="TreeGrafter"/>
</dbReference>
<dbReference type="AlphaFoldDB" id="A0A836HM68"/>
<dbReference type="GO" id="GO:0043529">
    <property type="term" value="C:GET complex"/>
    <property type="evidence" value="ECO:0007669"/>
    <property type="project" value="TreeGrafter"/>
</dbReference>
<dbReference type="KEGG" id="lenr:94174061"/>
<evidence type="ECO:0000256" key="7">
    <source>
        <dbReference type="ARBA" id="ARBA00022840"/>
    </source>
</evidence>
<feature type="binding site" evidence="8">
    <location>
        <begin position="21"/>
        <end position="28"/>
    </location>
    <ligand>
        <name>ATP</name>
        <dbReference type="ChEBI" id="CHEBI:30616"/>
    </ligand>
</feature>
<dbReference type="SUPFAM" id="SSF52540">
    <property type="entry name" value="P-loop containing nucleoside triphosphate hydrolases"/>
    <property type="match status" value="1"/>
</dbReference>
<dbReference type="CDD" id="cd02035">
    <property type="entry name" value="ArsA"/>
    <property type="match status" value="1"/>
</dbReference>
<name>A0A836HM68_LEIEN</name>
<evidence type="ECO:0000256" key="4">
    <source>
        <dbReference type="ARBA" id="ARBA00022741"/>
    </source>
</evidence>
<gene>
    <name evidence="10" type="ORF">CUR178_06900</name>
</gene>
<keyword evidence="8" id="KW-0862">Zinc</keyword>
<dbReference type="GO" id="GO:0046872">
    <property type="term" value="F:metal ion binding"/>
    <property type="evidence" value="ECO:0007669"/>
    <property type="project" value="UniProtKB-KW"/>
</dbReference>
<evidence type="ECO:0000256" key="6">
    <source>
        <dbReference type="ARBA" id="ARBA00022824"/>
    </source>
</evidence>
<comment type="similarity">
    <text evidence="1 8">Belongs to the arsA ATPase family.</text>
</comment>
<dbReference type="HAMAP" id="MF_03112">
    <property type="entry name" value="Asna1_Get3"/>
    <property type="match status" value="1"/>
</dbReference>
<keyword evidence="11" id="KW-1185">Reference proteome</keyword>
<comment type="caution">
    <text evidence="10">The sequence shown here is derived from an EMBL/GenBank/DDBJ whole genome shotgun (WGS) entry which is preliminary data.</text>
</comment>
<dbReference type="InterPro" id="IPR027542">
    <property type="entry name" value="ATPase_ArsA/GET3_euk"/>
</dbReference>
<evidence type="ECO:0000256" key="8">
    <source>
        <dbReference type="HAMAP-Rule" id="MF_03112"/>
    </source>
</evidence>
<evidence type="ECO:0000256" key="1">
    <source>
        <dbReference type="ARBA" id="ARBA00011040"/>
    </source>
</evidence>
<dbReference type="PANTHER" id="PTHR10803">
    <property type="entry name" value="ARSENICAL PUMP-DRIVING ATPASE ARSENITE-TRANSLOCATING ATPASE"/>
    <property type="match status" value="1"/>
</dbReference>
<evidence type="ECO:0000259" key="9">
    <source>
        <dbReference type="Pfam" id="PF02374"/>
    </source>
</evidence>
<evidence type="ECO:0000256" key="2">
    <source>
        <dbReference type="ARBA" id="ARBA00022448"/>
    </source>
</evidence>
<evidence type="ECO:0000313" key="11">
    <source>
        <dbReference type="Proteomes" id="UP000674179"/>
    </source>
</evidence>
<dbReference type="InterPro" id="IPR025723">
    <property type="entry name" value="ArsA/GET3_ATPase-like"/>
</dbReference>
<keyword evidence="6 8" id="KW-0256">Endoplasmic reticulum</keyword>
<protein>
    <recommendedName>
        <fullName evidence="8">ATPase ASNA1 homolog</fullName>
        <ecNumber evidence="8">3.6.-.-</ecNumber>
    </recommendedName>
    <alternativeName>
        <fullName evidence="8">Arsenical pump-driving ATPase homolog</fullName>
    </alternativeName>
    <alternativeName>
        <fullName evidence="8">Arsenite-stimulated ATPase</fullName>
    </alternativeName>
</protein>
<feature type="binding site" evidence="8">
    <location>
        <position position="343"/>
    </location>
    <ligand>
        <name>Zn(2+)</name>
        <dbReference type="ChEBI" id="CHEBI:29105"/>
        <note>ligand shared between dimeric partners</note>
    </ligand>
</feature>
<dbReference type="NCBIfam" id="TIGR00345">
    <property type="entry name" value="GET3_arsA_TRC40"/>
    <property type="match status" value="1"/>
</dbReference>
<evidence type="ECO:0000256" key="5">
    <source>
        <dbReference type="ARBA" id="ARBA00022801"/>
    </source>
</evidence>
<evidence type="ECO:0000256" key="3">
    <source>
        <dbReference type="ARBA" id="ARBA00022490"/>
    </source>
</evidence>
<feature type="domain" description="ArsA/GET3 Anion-transporting ATPase-like" evidence="9">
    <location>
        <begin position="14"/>
        <end position="217"/>
    </location>
</feature>
<dbReference type="InterPro" id="IPR016300">
    <property type="entry name" value="ATPase_ArsA/GET3"/>
</dbReference>
<sequence>MDPTLTELLHSNLEWIFVGGKGGVGKTTTSCALATLFATTPISDATVPGGARMRRVLLISTDPAHNLSDAFNQRFGPQPTPVKGLEDCLAAMEVDPKNFTHGALMRSLTGTKDDASPSSLSEGVEADVAKDTASFARIGAVLKEAARTMPGIDEISVFAEILHYVRTLSYDVLIFDTAPTGHTLRLLALPQTLNSTFDRLMSLEGLAPMLEAASHLFGSSLGVDDGARGDTVGCGQQATAAPSLSNAVPGDGSAAAGATSQSGCWITADEVRAKALHWRQVMEEVQVRFNDPNRTSFVCVCIAEFLSVYETERLVQELMKYNIGCDSIVVNQLVLKPSSEPPCRMCAARQKIQARYLEQIDLLYEDFHVVKMPLLSDEVRGVPALKTFARFLKEPYSADTHGYIDVLGPC</sequence>
<organism evidence="10 11">
    <name type="scientific">Leishmania enriettii</name>
    <dbReference type="NCBI Taxonomy" id="5663"/>
    <lineage>
        <taxon>Eukaryota</taxon>
        <taxon>Discoba</taxon>
        <taxon>Euglenozoa</taxon>
        <taxon>Kinetoplastea</taxon>
        <taxon>Metakinetoplastina</taxon>
        <taxon>Trypanosomatida</taxon>
        <taxon>Trypanosomatidae</taxon>
        <taxon>Leishmaniinae</taxon>
        <taxon>Leishmania</taxon>
    </lineage>
</organism>
<dbReference type="GO" id="GO:0016887">
    <property type="term" value="F:ATP hydrolysis activity"/>
    <property type="evidence" value="ECO:0007669"/>
    <property type="project" value="InterPro"/>
</dbReference>
<comment type="subcellular location">
    <subcellularLocation>
        <location evidence="8">Cytoplasm</location>
    </subcellularLocation>
    <subcellularLocation>
        <location evidence="8">Endoplasmic reticulum</location>
    </subcellularLocation>
</comment>
<dbReference type="GeneID" id="94174061"/>
<dbReference type="OrthoDB" id="1770at2759"/>
<reference evidence="10 11" key="1">
    <citation type="submission" date="2021-02" db="EMBL/GenBank/DDBJ databases">
        <title>Leishmania (Mundinia) enrietti genome sequencing and assembly.</title>
        <authorList>
            <person name="Almutairi H."/>
            <person name="Gatherer D."/>
        </authorList>
    </citation>
    <scope>NUCLEOTIDE SEQUENCE [LARGE SCALE GENOMIC DNA]</scope>
    <source>
        <strain evidence="10">CUR178</strain>
    </source>
</reference>
<dbReference type="Proteomes" id="UP000674179">
    <property type="component" value="Chromosome 11"/>
</dbReference>
<dbReference type="EC" id="3.6.-.-" evidence="8"/>
<feature type="domain" description="ArsA/GET3 Anion-transporting ATPase-like" evidence="9">
    <location>
        <begin position="280"/>
        <end position="393"/>
    </location>
</feature>
<keyword evidence="2 8" id="KW-0813">Transport</keyword>
<comment type="function">
    <text evidence="8">ATPase required for the post-translational delivery of tail-anchored (TA) proteins to the endoplasmic reticulum. Recognizes and selectively binds the transmembrane domain of TA proteins in the cytosol. This complex then targets to the endoplasmic reticulum by membrane-bound receptors, where the tail-anchored protein is released for insertion. This process is regulated by ATP binding and hydrolysis. ATP binding drives the homodimer towards the closed dimer state, facilitating recognition of newly synthesized TA membrane proteins. ATP hydrolysis is required for insertion. Subsequently, the homodimer reverts towards the open dimer state, lowering its affinity for the membrane-bound receptor, and returning it to the cytosol to initiate a new round of targeting.</text>
</comment>
<accession>A0A836HM68</accession>
<dbReference type="Gene3D" id="3.40.50.300">
    <property type="entry name" value="P-loop containing nucleotide triphosphate hydrolases"/>
    <property type="match status" value="1"/>
</dbReference>
<feature type="active site" evidence="8">
    <location>
        <position position="62"/>
    </location>
</feature>
<dbReference type="Pfam" id="PF02374">
    <property type="entry name" value="ArsA_ATPase"/>
    <property type="match status" value="2"/>
</dbReference>
<dbReference type="GO" id="GO:0005524">
    <property type="term" value="F:ATP binding"/>
    <property type="evidence" value="ECO:0007669"/>
    <property type="project" value="UniProtKB-UniRule"/>
</dbReference>
<feature type="binding site" evidence="8">
    <location>
        <position position="346"/>
    </location>
    <ligand>
        <name>Zn(2+)</name>
        <dbReference type="ChEBI" id="CHEBI:29105"/>
        <note>ligand shared between dimeric partners</note>
    </ligand>
</feature>
<keyword evidence="5 8" id="KW-0378">Hydrolase</keyword>
<comment type="subunit">
    <text evidence="8">Homodimer.</text>
</comment>
<keyword evidence="7 8" id="KW-0067">ATP-binding</keyword>
<feature type="binding site" evidence="8">
    <location>
        <position position="331"/>
    </location>
    <ligand>
        <name>ATP</name>
        <dbReference type="ChEBI" id="CHEBI:30616"/>
    </ligand>
</feature>
<dbReference type="RefSeq" id="XP_067694964.1">
    <property type="nucleotide sequence ID" value="XM_067838551.1"/>
</dbReference>
<dbReference type="EMBL" id="JAFHKP010000011">
    <property type="protein sequence ID" value="KAG5483903.1"/>
    <property type="molecule type" value="Genomic_DNA"/>
</dbReference>